<feature type="domain" description="DUF6484" evidence="2">
    <location>
        <begin position="43"/>
        <end position="102"/>
    </location>
</feature>
<accession>A0ABY6B779</accession>
<name>A0ABY6B779_9BURK</name>
<protein>
    <submittedName>
        <fullName evidence="3">DUF6484 domain-containing protein</fullName>
    </submittedName>
</protein>
<dbReference type="Pfam" id="PF20093">
    <property type="entry name" value="DUF6484"/>
    <property type="match status" value="1"/>
</dbReference>
<feature type="compositionally biased region" description="Polar residues" evidence="1">
    <location>
        <begin position="1"/>
        <end position="18"/>
    </location>
</feature>
<sequence>MKRSVSQAEPTSAPQNDPGSELLQQMLEGRTLTEPQLINGVVVGELAGQTPDGDALISVTSMGLNARVARCAAIVDLSQFGLAVAVSFEQGNPHKPIIMGVMQPQPQRPNGSVSGVPVEASVDRKRRVVIQADEEIELRCGDSAIVMTSDGRIHLRGQNITSEADMSQRILGASVSVN</sequence>
<evidence type="ECO:0000313" key="4">
    <source>
        <dbReference type="Proteomes" id="UP001064933"/>
    </source>
</evidence>
<feature type="region of interest" description="Disordered" evidence="1">
    <location>
        <begin position="1"/>
        <end position="20"/>
    </location>
</feature>
<organism evidence="3 4">
    <name type="scientific">Roseateles amylovorans</name>
    <dbReference type="NCBI Taxonomy" id="2978473"/>
    <lineage>
        <taxon>Bacteria</taxon>
        <taxon>Pseudomonadati</taxon>
        <taxon>Pseudomonadota</taxon>
        <taxon>Betaproteobacteria</taxon>
        <taxon>Burkholderiales</taxon>
        <taxon>Sphaerotilaceae</taxon>
        <taxon>Roseateles</taxon>
    </lineage>
</organism>
<dbReference type="Proteomes" id="UP001064933">
    <property type="component" value="Chromosome"/>
</dbReference>
<evidence type="ECO:0000313" key="3">
    <source>
        <dbReference type="EMBL" id="UXH80621.1"/>
    </source>
</evidence>
<reference evidence="3" key="1">
    <citation type="submission" date="2022-10" db="EMBL/GenBank/DDBJ databases">
        <title>Characterization and whole genome sequencing of a new Roseateles species, isolated from fresh water.</title>
        <authorList>
            <person name="Guliayeva D.Y."/>
            <person name="Akhremchuk A.E."/>
            <person name="Sikolenko M.A."/>
            <person name="Valentovich L.N."/>
            <person name="Sidarenka A.V."/>
        </authorList>
    </citation>
    <scope>NUCLEOTIDE SEQUENCE</scope>
    <source>
        <strain evidence="3">BIM B-1768</strain>
    </source>
</reference>
<proteinExistence type="predicted"/>
<evidence type="ECO:0000256" key="1">
    <source>
        <dbReference type="SAM" id="MobiDB-lite"/>
    </source>
</evidence>
<dbReference type="EMBL" id="CP104562">
    <property type="protein sequence ID" value="UXH80621.1"/>
    <property type="molecule type" value="Genomic_DNA"/>
</dbReference>
<keyword evidence="4" id="KW-1185">Reference proteome</keyword>
<gene>
    <name evidence="3" type="ORF">N4261_12395</name>
</gene>
<dbReference type="RefSeq" id="WP_261760439.1">
    <property type="nucleotide sequence ID" value="NZ_CP104562.2"/>
</dbReference>
<evidence type="ECO:0000259" key="2">
    <source>
        <dbReference type="Pfam" id="PF20093"/>
    </source>
</evidence>
<dbReference type="InterPro" id="IPR045506">
    <property type="entry name" value="DUF6484"/>
</dbReference>